<dbReference type="EMBL" id="CP021330">
    <property type="protein sequence ID" value="AVX05447.1"/>
    <property type="molecule type" value="Genomic_DNA"/>
</dbReference>
<reference evidence="1 2" key="1">
    <citation type="submission" date="2017-05" db="EMBL/GenBank/DDBJ databases">
        <title>Genome Analysis of Maritalea myrionectae HL2708#5.</title>
        <authorList>
            <consortium name="Cotde Inc.-PKNU"/>
            <person name="Jang D."/>
            <person name="Oh H.-M."/>
        </authorList>
    </citation>
    <scope>NUCLEOTIDE SEQUENCE [LARGE SCALE GENOMIC DNA]</scope>
    <source>
        <strain evidence="1 2">HL2708#5</strain>
    </source>
</reference>
<organism evidence="1 2">
    <name type="scientific">Maritalea myrionectae</name>
    <dbReference type="NCBI Taxonomy" id="454601"/>
    <lineage>
        <taxon>Bacteria</taxon>
        <taxon>Pseudomonadati</taxon>
        <taxon>Pseudomonadota</taxon>
        <taxon>Alphaproteobacteria</taxon>
        <taxon>Hyphomicrobiales</taxon>
        <taxon>Devosiaceae</taxon>
        <taxon>Maritalea</taxon>
    </lineage>
</organism>
<evidence type="ECO:0000313" key="1">
    <source>
        <dbReference type="EMBL" id="AVX05447.1"/>
    </source>
</evidence>
<protein>
    <recommendedName>
        <fullName evidence="3">Serine aminopeptidase S33 domain-containing protein</fullName>
    </recommendedName>
</protein>
<accession>A0A2R4MH96</accession>
<dbReference type="SUPFAM" id="SSF53474">
    <property type="entry name" value="alpha/beta-Hydrolases"/>
    <property type="match status" value="1"/>
</dbReference>
<dbReference type="AlphaFoldDB" id="A0A2R4MH96"/>
<dbReference type="Gene3D" id="3.40.50.1820">
    <property type="entry name" value="alpha/beta hydrolase"/>
    <property type="match status" value="1"/>
</dbReference>
<dbReference type="Proteomes" id="UP000258927">
    <property type="component" value="Chromosome"/>
</dbReference>
<evidence type="ECO:0000313" key="2">
    <source>
        <dbReference type="Proteomes" id="UP000258927"/>
    </source>
</evidence>
<dbReference type="KEGG" id="mmyr:MXMO3_02939"/>
<dbReference type="InterPro" id="IPR029058">
    <property type="entry name" value="AB_hydrolase_fold"/>
</dbReference>
<dbReference type="RefSeq" id="WP_117396335.1">
    <property type="nucleotide sequence ID" value="NZ_CP021330.1"/>
</dbReference>
<evidence type="ECO:0008006" key="3">
    <source>
        <dbReference type="Google" id="ProtNLM"/>
    </source>
</evidence>
<sequence>MPEIEVISTHEHIIKFEASVPMAQITRAAIIYPGLAYTANHPILKFATLCCAQNGFTPVLASYEYRGVFEGKSEEHIQQILADDARQIEAALDCHLVHATDRLLLGKSLGCFLIAHMNEAMGRADGIAWFTPNISYMPIWAAIKRHKKSFVGLGKLDKYFSHRLAENVAKHPGISLSLQPDLDHGLEAADDVEKTISQQGAMIADLNHWFDTPSQKPNDLL</sequence>
<gene>
    <name evidence="1" type="ORF">MXMO3_02939</name>
</gene>
<name>A0A2R4MH96_9HYPH</name>
<proteinExistence type="predicted"/>
<keyword evidence="2" id="KW-1185">Reference proteome</keyword>